<keyword evidence="2" id="KW-1185">Reference proteome</keyword>
<name>A0A388T9M4_TERA1</name>
<evidence type="ECO:0000313" key="2">
    <source>
        <dbReference type="Proteomes" id="UP000269352"/>
    </source>
</evidence>
<dbReference type="Proteomes" id="UP000269352">
    <property type="component" value="Unassembled WGS sequence"/>
</dbReference>
<reference evidence="1 2" key="1">
    <citation type="journal article" date="2019" name="ISME J.">
        <title>Genome analyses of uncultured TG2/ZB3 bacteria in 'Margulisbacteria' specifically attached to ectosymbiotic spirochetes of protists in the termite gut.</title>
        <authorList>
            <person name="Utami Y.D."/>
            <person name="Kuwahara H."/>
            <person name="Igai K."/>
            <person name="Murakami T."/>
            <person name="Sugaya K."/>
            <person name="Morikawa T."/>
            <person name="Nagura Y."/>
            <person name="Yuki M."/>
            <person name="Deevong P."/>
            <person name="Inoue T."/>
            <person name="Kihara K."/>
            <person name="Lo N."/>
            <person name="Yamada A."/>
            <person name="Ohkuma M."/>
            <person name="Hongoh Y."/>
        </authorList>
    </citation>
    <scope>NUCLEOTIDE SEQUENCE [LARGE SCALE GENOMIC DNA]</scope>
    <source>
        <strain evidence="1">NkOx7-01</strain>
    </source>
</reference>
<dbReference type="AlphaFoldDB" id="A0A388T9M4"/>
<evidence type="ECO:0000313" key="1">
    <source>
        <dbReference type="EMBL" id="GBR73066.1"/>
    </source>
</evidence>
<feature type="non-terminal residue" evidence="1">
    <location>
        <position position="1"/>
    </location>
</feature>
<dbReference type="EMBL" id="BGZN01000005">
    <property type="protein sequence ID" value="GBR73066.1"/>
    <property type="molecule type" value="Genomic_DNA"/>
</dbReference>
<accession>A0A388T9M4</accession>
<sequence length="112" mass="11551">SIITAATAQPCCPLSTGLSAHFTSLVALACEVRGGAGKTLKNILQELDKRNKKEGYFLVKTGNVLLSNPVARAVSSALIGLTAVFGMGTGVSLSLSSPESSPLSDMLMLNIK</sequence>
<proteinExistence type="predicted"/>
<comment type="caution">
    <text evidence="1">The sequence shown here is derived from an EMBL/GenBank/DDBJ whole genome shotgun (WGS) entry which is preliminary data.</text>
</comment>
<protein>
    <submittedName>
        <fullName evidence="1">Uncharacterized protein</fullName>
    </submittedName>
</protein>
<organism evidence="1 2">
    <name type="scientific">Termititenax aidoneus</name>
    <dbReference type="NCBI Taxonomy" id="2218524"/>
    <lineage>
        <taxon>Bacteria</taxon>
        <taxon>Bacillati</taxon>
        <taxon>Candidatus Margulisiibacteriota</taxon>
        <taxon>Candidatus Termititenacia</taxon>
        <taxon>Candidatus Termititenacales</taxon>
        <taxon>Candidatus Termititenacaceae</taxon>
        <taxon>Candidatus Termititenax</taxon>
    </lineage>
</organism>
<gene>
    <name evidence="1" type="ORF">NO1_0516</name>
</gene>